<gene>
    <name evidence="2" type="ORF">ACFOD9_00015</name>
</gene>
<dbReference type="CDD" id="cd05154">
    <property type="entry name" value="ACAD10_11_N-like"/>
    <property type="match status" value="1"/>
</dbReference>
<dbReference type="EMBL" id="JBHRTQ010000001">
    <property type="protein sequence ID" value="MFC3172624.1"/>
    <property type="molecule type" value="Genomic_DNA"/>
</dbReference>
<dbReference type="PANTHER" id="PTHR47829:SF1">
    <property type="entry name" value="HAD FAMILY PHOSPHATASE"/>
    <property type="match status" value="1"/>
</dbReference>
<dbReference type="InterPro" id="IPR052898">
    <property type="entry name" value="ACAD10-like"/>
</dbReference>
<evidence type="ECO:0000259" key="1">
    <source>
        <dbReference type="Pfam" id="PF01636"/>
    </source>
</evidence>
<sequence length="344" mass="37993">MIADAELAPVRADDQLDWAALEAWLRAAIADLPPAPMQVGQFARGHANLTYLITFADRQLVLRRPPHGAIAPGAHDMGREYRVLAKLWQAWPRAPRAHALCEDESVIGARFVVQDYRAGGEVFFKARPASMEGLPHFGERITRALAEALADLHKVDYAAIGLADFGRPEGYLERQLAGWHDRWRRVASAQPVPGLEDLGERLARDVPRPLLATIVHNDFKLDNCQFRPGEPDRVVAVFDWDMATIGDPLVDVGIALDYWPLTHGNPALGLPPGDAFKRHYAAQMGIDVAAIAWYEAFAAWRSGIATQQMYHRFVSGQTSDARMQAVGRRVVEFAARGKAALDAA</sequence>
<dbReference type="Gene3D" id="3.90.1200.10">
    <property type="match status" value="1"/>
</dbReference>
<comment type="caution">
    <text evidence="2">The sequence shown here is derived from an EMBL/GenBank/DDBJ whole genome shotgun (WGS) entry which is preliminary data.</text>
</comment>
<dbReference type="Gene3D" id="3.30.200.20">
    <property type="entry name" value="Phosphorylase Kinase, domain 1"/>
    <property type="match status" value="1"/>
</dbReference>
<evidence type="ECO:0000313" key="3">
    <source>
        <dbReference type="Proteomes" id="UP001595604"/>
    </source>
</evidence>
<feature type="domain" description="Aminoglycoside phosphotransferase" evidence="1">
    <location>
        <begin position="41"/>
        <end position="264"/>
    </location>
</feature>
<evidence type="ECO:0000313" key="2">
    <source>
        <dbReference type="EMBL" id="MFC3172624.1"/>
    </source>
</evidence>
<accession>A0ABV7IIV6</accession>
<dbReference type="InterPro" id="IPR011009">
    <property type="entry name" value="Kinase-like_dom_sf"/>
</dbReference>
<dbReference type="Proteomes" id="UP001595604">
    <property type="component" value="Unassembled WGS sequence"/>
</dbReference>
<dbReference type="RefSeq" id="WP_379508021.1">
    <property type="nucleotide sequence ID" value="NZ_JBHRTQ010000001.1"/>
</dbReference>
<name>A0ABV7IIV6_9SPHN</name>
<reference evidence="3" key="1">
    <citation type="journal article" date="2019" name="Int. J. Syst. Evol. Microbiol.">
        <title>The Global Catalogue of Microorganisms (GCM) 10K type strain sequencing project: providing services to taxonomists for standard genome sequencing and annotation.</title>
        <authorList>
            <consortium name="The Broad Institute Genomics Platform"/>
            <consortium name="The Broad Institute Genome Sequencing Center for Infectious Disease"/>
            <person name="Wu L."/>
            <person name="Ma J."/>
        </authorList>
    </citation>
    <scope>NUCLEOTIDE SEQUENCE [LARGE SCALE GENOMIC DNA]</scope>
    <source>
        <strain evidence="3">KCTC 42984</strain>
    </source>
</reference>
<dbReference type="InterPro" id="IPR002575">
    <property type="entry name" value="Aminoglycoside_PTrfase"/>
</dbReference>
<dbReference type="InterPro" id="IPR041726">
    <property type="entry name" value="ACAD10_11_N"/>
</dbReference>
<protein>
    <submittedName>
        <fullName evidence="2">Phosphotransferase family protein</fullName>
    </submittedName>
</protein>
<dbReference type="Pfam" id="PF01636">
    <property type="entry name" value="APH"/>
    <property type="match status" value="1"/>
</dbReference>
<dbReference type="SUPFAM" id="SSF56112">
    <property type="entry name" value="Protein kinase-like (PK-like)"/>
    <property type="match status" value="1"/>
</dbReference>
<keyword evidence="3" id="KW-1185">Reference proteome</keyword>
<proteinExistence type="predicted"/>
<dbReference type="PANTHER" id="PTHR47829">
    <property type="entry name" value="HYDROLASE, PUTATIVE (AFU_ORTHOLOGUE AFUA_1G12880)-RELATED"/>
    <property type="match status" value="1"/>
</dbReference>
<organism evidence="2 3">
    <name type="scientific">Novosphingobium bradum</name>
    <dbReference type="NCBI Taxonomy" id="1737444"/>
    <lineage>
        <taxon>Bacteria</taxon>
        <taxon>Pseudomonadati</taxon>
        <taxon>Pseudomonadota</taxon>
        <taxon>Alphaproteobacteria</taxon>
        <taxon>Sphingomonadales</taxon>
        <taxon>Sphingomonadaceae</taxon>
        <taxon>Novosphingobium</taxon>
    </lineage>
</organism>